<proteinExistence type="predicted"/>
<evidence type="ECO:0000313" key="1">
    <source>
        <dbReference type="EMBL" id="OCR25199.1"/>
    </source>
</evidence>
<gene>
    <name evidence="1" type="ORF">AFK24_10520</name>
</gene>
<dbReference type="AlphaFoldDB" id="A0A1C7Z764"/>
<evidence type="ECO:0000313" key="2">
    <source>
        <dbReference type="Proteomes" id="UP000093104"/>
    </source>
</evidence>
<name>A0A1C7Z764_PSESX</name>
<comment type="caution">
    <text evidence="1">The sequence shown here is derived from an EMBL/GenBank/DDBJ whole genome shotgun (WGS) entry which is preliminary data.</text>
</comment>
<accession>A0A1C7Z764</accession>
<dbReference type="Proteomes" id="UP000093104">
    <property type="component" value="Unassembled WGS sequence"/>
</dbReference>
<dbReference type="EMBL" id="LGSI01000037">
    <property type="protein sequence ID" value="OCR25199.1"/>
    <property type="molecule type" value="Genomic_DNA"/>
</dbReference>
<sequence length="139" mass="14982">MIGAVTDRDLAQVIRIDTFQATNVITVLVRIGAALMMGINPAITTEVMLRGAGIELVQLQLTLALDDMDTLQRNGRDYCASSSAHRAIAAAGVDDAIGQVKLQNHRAAVARGAVSGQDWSRTDFLDHDCCSRCVRKWTG</sequence>
<reference evidence="1 2" key="1">
    <citation type="submission" date="2015-07" db="EMBL/GenBank/DDBJ databases">
        <title>Draft genome sequence of a diazotrophic, plant growth-promoting rhizobacterium of the Pseudomonas syringae complex.</title>
        <authorList>
            <person name="Patten C.L."/>
            <person name="Jeong H."/>
        </authorList>
    </citation>
    <scope>NUCLEOTIDE SEQUENCE [LARGE SCALE GENOMIC DNA]</scope>
    <source>
        <strain evidence="1 2">GR12-2</strain>
    </source>
</reference>
<organism evidence="1 2">
    <name type="scientific">Pseudomonas syringae</name>
    <dbReference type="NCBI Taxonomy" id="317"/>
    <lineage>
        <taxon>Bacteria</taxon>
        <taxon>Pseudomonadati</taxon>
        <taxon>Pseudomonadota</taxon>
        <taxon>Gammaproteobacteria</taxon>
        <taxon>Pseudomonadales</taxon>
        <taxon>Pseudomonadaceae</taxon>
        <taxon>Pseudomonas</taxon>
    </lineage>
</organism>
<protein>
    <submittedName>
        <fullName evidence="1">Uncharacterized protein</fullName>
    </submittedName>
</protein>